<accession>A0A4Y9R4Z4</accession>
<evidence type="ECO:0000313" key="3">
    <source>
        <dbReference type="Proteomes" id="UP000298127"/>
    </source>
</evidence>
<dbReference type="InterPro" id="IPR008948">
    <property type="entry name" value="L-Aspartase-like"/>
</dbReference>
<dbReference type="Proteomes" id="UP000298127">
    <property type="component" value="Unassembled WGS sequence"/>
</dbReference>
<evidence type="ECO:0000256" key="1">
    <source>
        <dbReference type="ARBA" id="ARBA00023239"/>
    </source>
</evidence>
<evidence type="ECO:0000313" key="2">
    <source>
        <dbReference type="EMBL" id="TFV99704.1"/>
    </source>
</evidence>
<dbReference type="SUPFAM" id="SSF48557">
    <property type="entry name" value="L-aspartase-like"/>
    <property type="match status" value="1"/>
</dbReference>
<sequence length="471" mass="47796">MTVLLGAAATTPDDIRRIAAGESVAISEEGLDRVRAARAVVERVLESGESVYGLTTRLGAGRDERIDPADLAAFQRQVVANHLGGAGDALSEDAVRAIIGARLAVLLNGGAGVREELVHAAAALLLDPPPVYALGSVGAADLTHLAALLAAITDEGFVLAPHEAAAFLSANAATIGQAVLAVGELRRTLAAADTDVALSLQALGAHGPAGSLSPYSAAVQGATGRPGATASAERIRIALAGSFLEDSDRAVSVQDPLSLRTAPQVHGAARDIADRIDHELGIELAARPENPVVDGDRMLSGGNFSAVGLSIAIESARLALAHVAAASERRTALLSAELRAFRAAGRTRLAGLSWYAAADALAEVRQLAAPVSLGATVLSGVEDVASFAPAALRLLERSLSLTRTVLAVEALHASELLALADVPPRVAPASAPTFAALATLRDSATPDAVAGASVLLESLHSYGASVFSNGR</sequence>
<dbReference type="RefSeq" id="WP_135118604.1">
    <property type="nucleotide sequence ID" value="NZ_SPQZ01000001.1"/>
</dbReference>
<reference evidence="2 3" key="1">
    <citation type="journal article" date="2018" name="J. Microbiol.">
        <title>Leifsonia flava sp. nov., a novel actinobacterium isolated from the rhizosphere of Aquilegia viridiflora.</title>
        <authorList>
            <person name="Cai Y."/>
            <person name="Tao W.Z."/>
            <person name="Ma Y.J."/>
            <person name="Cheng J."/>
            <person name="Zhang M.Y."/>
            <person name="Zhang Y.X."/>
        </authorList>
    </citation>
    <scope>NUCLEOTIDE SEQUENCE [LARGE SCALE GENOMIC DNA]</scope>
    <source>
        <strain evidence="2 3">SYP-B2174</strain>
    </source>
</reference>
<dbReference type="GO" id="GO:0016841">
    <property type="term" value="F:ammonia-lyase activity"/>
    <property type="evidence" value="ECO:0007669"/>
    <property type="project" value="UniProtKB-ARBA"/>
</dbReference>
<protein>
    <submittedName>
        <fullName evidence="2">Aromatic amino acid lyase</fullName>
    </submittedName>
</protein>
<dbReference type="Gene3D" id="1.20.200.10">
    <property type="entry name" value="Fumarase/aspartase (Central domain)"/>
    <property type="match status" value="1"/>
</dbReference>
<keyword evidence="3" id="KW-1185">Reference proteome</keyword>
<organism evidence="2 3">
    <name type="scientific">Orlajensenia leifsoniae</name>
    <dbReference type="NCBI Taxonomy" id="2561933"/>
    <lineage>
        <taxon>Bacteria</taxon>
        <taxon>Bacillati</taxon>
        <taxon>Actinomycetota</taxon>
        <taxon>Actinomycetes</taxon>
        <taxon>Micrococcales</taxon>
        <taxon>Microbacteriaceae</taxon>
        <taxon>Orlajensenia</taxon>
    </lineage>
</organism>
<dbReference type="AlphaFoldDB" id="A0A4Y9R4Z4"/>
<dbReference type="EMBL" id="SPQZ01000001">
    <property type="protein sequence ID" value="TFV99704.1"/>
    <property type="molecule type" value="Genomic_DNA"/>
</dbReference>
<gene>
    <name evidence="2" type="ORF">E4M00_00405</name>
</gene>
<dbReference type="InterPro" id="IPR024083">
    <property type="entry name" value="Fumarase/histidase_N"/>
</dbReference>
<keyword evidence="1 2" id="KW-0456">Lyase</keyword>
<dbReference type="Gene3D" id="1.10.275.10">
    <property type="entry name" value="Fumarase/aspartase (N-terminal domain)"/>
    <property type="match status" value="1"/>
</dbReference>
<name>A0A4Y9R4Z4_9MICO</name>
<dbReference type="PANTHER" id="PTHR10362">
    <property type="entry name" value="HISTIDINE AMMONIA-LYASE"/>
    <property type="match status" value="1"/>
</dbReference>
<comment type="caution">
    <text evidence="2">The sequence shown here is derived from an EMBL/GenBank/DDBJ whole genome shotgun (WGS) entry which is preliminary data.</text>
</comment>
<dbReference type="Pfam" id="PF00221">
    <property type="entry name" value="Lyase_aromatic"/>
    <property type="match status" value="1"/>
</dbReference>
<dbReference type="InterPro" id="IPR001106">
    <property type="entry name" value="Aromatic_Lyase"/>
</dbReference>
<proteinExistence type="predicted"/>